<accession>A0A1I7Z6S9</accession>
<dbReference type="Proteomes" id="UP000095287">
    <property type="component" value="Unplaced"/>
</dbReference>
<dbReference type="WBParaSite" id="L893_g23491.t1">
    <property type="protein sequence ID" value="L893_g23491.t1"/>
    <property type="gene ID" value="L893_g23491"/>
</dbReference>
<evidence type="ECO:0000313" key="1">
    <source>
        <dbReference type="Proteomes" id="UP000095287"/>
    </source>
</evidence>
<organism evidence="1 2">
    <name type="scientific">Steinernema glaseri</name>
    <dbReference type="NCBI Taxonomy" id="37863"/>
    <lineage>
        <taxon>Eukaryota</taxon>
        <taxon>Metazoa</taxon>
        <taxon>Ecdysozoa</taxon>
        <taxon>Nematoda</taxon>
        <taxon>Chromadorea</taxon>
        <taxon>Rhabditida</taxon>
        <taxon>Tylenchina</taxon>
        <taxon>Panagrolaimomorpha</taxon>
        <taxon>Strongyloidoidea</taxon>
        <taxon>Steinernematidae</taxon>
        <taxon>Steinernema</taxon>
    </lineage>
</organism>
<proteinExistence type="predicted"/>
<evidence type="ECO:0000313" key="2">
    <source>
        <dbReference type="WBParaSite" id="L893_g23491.t1"/>
    </source>
</evidence>
<reference evidence="2" key="1">
    <citation type="submission" date="2016-11" db="UniProtKB">
        <authorList>
            <consortium name="WormBaseParasite"/>
        </authorList>
    </citation>
    <scope>IDENTIFICATION</scope>
</reference>
<keyword evidence="1" id="KW-1185">Reference proteome</keyword>
<protein>
    <submittedName>
        <fullName evidence="2">Transposase</fullName>
    </submittedName>
</protein>
<sequence>MLRFYSYFSQDFRGRAFTASEKFYSLLLSHYLLMAQLLKYVMKNLRLVLTEARSAGILGYVAWLIRSGDVSDQSTVMQKNNRTPQKTNRDIAVATKAIRCETIGKYLKSSSRQTSEFRAFSRASF</sequence>
<name>A0A1I7Z6S9_9BILA</name>
<dbReference type="AlphaFoldDB" id="A0A1I7Z6S9"/>